<dbReference type="GO" id="GO:0043683">
    <property type="term" value="P:type IV pilus assembly"/>
    <property type="evidence" value="ECO:0007669"/>
    <property type="project" value="TreeGrafter"/>
</dbReference>
<accession>A0AA41ZGK0</accession>
<reference evidence="2" key="1">
    <citation type="submission" date="2022-11" db="EMBL/GenBank/DDBJ databases">
        <title>Larsenimonas rhizosphaerae sp. nov., isolated from a tidal mudflat.</title>
        <authorList>
            <person name="Lee S.D."/>
            <person name="Kim I.S."/>
        </authorList>
    </citation>
    <scope>NUCLEOTIDE SEQUENCE</scope>
    <source>
        <strain evidence="2">GH2-1</strain>
    </source>
</reference>
<proteinExistence type="predicted"/>
<dbReference type="AlphaFoldDB" id="A0AA41ZGK0"/>
<protein>
    <submittedName>
        <fullName evidence="2">PilN domain-containing protein</fullName>
    </submittedName>
</protein>
<gene>
    <name evidence="2" type="ORF">OQ287_08940</name>
</gene>
<dbReference type="PANTHER" id="PTHR40278">
    <property type="entry name" value="DNA UTILIZATION PROTEIN HOFN"/>
    <property type="match status" value="1"/>
</dbReference>
<keyword evidence="1" id="KW-0175">Coiled coil</keyword>
<evidence type="ECO:0000313" key="2">
    <source>
        <dbReference type="EMBL" id="MCX2524367.1"/>
    </source>
</evidence>
<feature type="coiled-coil region" evidence="1">
    <location>
        <begin position="60"/>
        <end position="97"/>
    </location>
</feature>
<evidence type="ECO:0000313" key="3">
    <source>
        <dbReference type="Proteomes" id="UP001165678"/>
    </source>
</evidence>
<dbReference type="Proteomes" id="UP001165678">
    <property type="component" value="Unassembled WGS sequence"/>
</dbReference>
<name>A0AA41ZGK0_9GAMM</name>
<dbReference type="EMBL" id="JAPIVE010000002">
    <property type="protein sequence ID" value="MCX2524367.1"/>
    <property type="molecule type" value="Genomic_DNA"/>
</dbReference>
<dbReference type="InterPro" id="IPR007813">
    <property type="entry name" value="PilN"/>
</dbReference>
<sequence>MNTLGRRVDINLMPWRERLRERHTRRFQRVLVMAVCLGGLVAGGELLYAKHVEGVISARLEFIEARTQALEKNIEAVKSLEERREVMKQQMLLINELQHRRPLTPMIFDQLTATLATGVYFERISRTGDRLVLQGMAENNRQVSDQLRAMSRSPVFEQPRLEEVQAGTAGQSARRFTMDVTAHDMAVVASSKQGAMEGKP</sequence>
<keyword evidence="3" id="KW-1185">Reference proteome</keyword>
<dbReference type="InterPro" id="IPR052534">
    <property type="entry name" value="Extracell_DNA_Util/SecSys_Comp"/>
</dbReference>
<dbReference type="GO" id="GO:0043107">
    <property type="term" value="P:type IV pilus-dependent motility"/>
    <property type="evidence" value="ECO:0007669"/>
    <property type="project" value="TreeGrafter"/>
</dbReference>
<evidence type="ECO:0000256" key="1">
    <source>
        <dbReference type="SAM" id="Coils"/>
    </source>
</evidence>
<organism evidence="2 3">
    <name type="scientific">Larsenimonas rhizosphaerae</name>
    <dbReference type="NCBI Taxonomy" id="2944682"/>
    <lineage>
        <taxon>Bacteria</taxon>
        <taxon>Pseudomonadati</taxon>
        <taxon>Pseudomonadota</taxon>
        <taxon>Gammaproteobacteria</taxon>
        <taxon>Oceanospirillales</taxon>
        <taxon>Halomonadaceae</taxon>
        <taxon>Larsenimonas</taxon>
    </lineage>
</organism>
<comment type="caution">
    <text evidence="2">The sequence shown here is derived from an EMBL/GenBank/DDBJ whole genome shotgun (WGS) entry which is preliminary data.</text>
</comment>
<dbReference type="PANTHER" id="PTHR40278:SF2">
    <property type="entry name" value="TYPE IV PILUS INNER MEMBRANE COMPONENT PILN"/>
    <property type="match status" value="1"/>
</dbReference>
<dbReference type="RefSeq" id="WP_250935364.1">
    <property type="nucleotide sequence ID" value="NZ_JAMLJK010000001.1"/>
</dbReference>
<dbReference type="Pfam" id="PF05137">
    <property type="entry name" value="PilN"/>
    <property type="match status" value="1"/>
</dbReference>